<dbReference type="AlphaFoldDB" id="A0A6H1Z9Z0"/>
<organism evidence="1">
    <name type="scientific">viral metagenome</name>
    <dbReference type="NCBI Taxonomy" id="1070528"/>
    <lineage>
        <taxon>unclassified sequences</taxon>
        <taxon>metagenomes</taxon>
        <taxon>organismal metagenomes</taxon>
    </lineage>
</organism>
<reference evidence="1" key="1">
    <citation type="submission" date="2020-03" db="EMBL/GenBank/DDBJ databases">
        <title>The deep terrestrial virosphere.</title>
        <authorList>
            <person name="Holmfeldt K."/>
            <person name="Nilsson E."/>
            <person name="Simone D."/>
            <person name="Lopez-Fernandez M."/>
            <person name="Wu X."/>
            <person name="de Brujin I."/>
            <person name="Lundin D."/>
            <person name="Andersson A."/>
            <person name="Bertilsson S."/>
            <person name="Dopson M."/>
        </authorList>
    </citation>
    <scope>NUCLEOTIDE SEQUENCE</scope>
    <source>
        <strain evidence="1">TM448A00093</strain>
        <strain evidence="2">TM448B01884</strain>
    </source>
</reference>
<dbReference type="EMBL" id="MT144837">
    <property type="protein sequence ID" value="QJI00226.1"/>
    <property type="molecule type" value="Genomic_DNA"/>
</dbReference>
<sequence>MRKVTHLIGGVNACPKERALCRSGEMPDASVRQVMEATASNMNRQIAIESCSPVITKGVDAYE</sequence>
<evidence type="ECO:0000313" key="2">
    <source>
        <dbReference type="EMBL" id="QJI00226.1"/>
    </source>
</evidence>
<name>A0A6H1Z9Z0_9ZZZZ</name>
<gene>
    <name evidence="1" type="ORF">TM448A00093_0078</name>
    <name evidence="2" type="ORF">TM448B01884_0018</name>
</gene>
<dbReference type="EMBL" id="MT143975">
    <property type="protein sequence ID" value="QJA44348.1"/>
    <property type="molecule type" value="Genomic_DNA"/>
</dbReference>
<proteinExistence type="predicted"/>
<evidence type="ECO:0000313" key="1">
    <source>
        <dbReference type="EMBL" id="QJA44348.1"/>
    </source>
</evidence>
<accession>A0A6H1Z9Z0</accession>
<protein>
    <submittedName>
        <fullName evidence="1">Uncharacterized protein</fullName>
    </submittedName>
</protein>